<dbReference type="Pfam" id="PF06779">
    <property type="entry name" value="MFS_4"/>
    <property type="match status" value="1"/>
</dbReference>
<feature type="transmembrane region" description="Helical" evidence="5">
    <location>
        <begin position="243"/>
        <end position="267"/>
    </location>
</feature>
<evidence type="ECO:0000313" key="8">
    <source>
        <dbReference type="Proteomes" id="UP000076998"/>
    </source>
</evidence>
<feature type="transmembrane region" description="Helical" evidence="5">
    <location>
        <begin position="141"/>
        <end position="163"/>
    </location>
</feature>
<accession>A0A177K8K2</accession>
<evidence type="ECO:0000259" key="6">
    <source>
        <dbReference type="PROSITE" id="PS50850"/>
    </source>
</evidence>
<feature type="transmembrane region" description="Helical" evidence="5">
    <location>
        <begin position="12"/>
        <end position="31"/>
    </location>
</feature>
<sequence>MPVTDDTLTARRTVVLSAAGITLIAVCYGLARFAYGLFVPAFRVAFDLDGAVIGAIAATSYAAYAVGILYATVATPRLGARFVATSAGVLGAIGCGLIAAAPDPGILALGVAVAGSSTGVASPPLAHVVARRVREARRDRVQTVVNAGTGLGVLVSGPVALFADEQWRLAWAVFAGMCAAAAVWAAMVVPSERTTRPRTQRRRSRLVAGATSLALAAAVSGSGTGPVWTFGQDLLRDVGGQSAGSAAIVWIVLGVCGLVGALAGGVIGRVGIVATWRALVAAASVATAVLALAPSSFAAAALASGVFGAVYIAVTGVLLVWSTRVFVDSPATGVGVAFLALAIGQALGSPLIGWIADLTDLRVAIVVAAGLNLVALLVTPPRES</sequence>
<dbReference type="SUPFAM" id="SSF103473">
    <property type="entry name" value="MFS general substrate transporter"/>
    <property type="match status" value="1"/>
</dbReference>
<feature type="transmembrane region" description="Helical" evidence="5">
    <location>
        <begin position="210"/>
        <end position="231"/>
    </location>
</feature>
<evidence type="ECO:0000256" key="1">
    <source>
        <dbReference type="ARBA" id="ARBA00004651"/>
    </source>
</evidence>
<dbReference type="InterPro" id="IPR020846">
    <property type="entry name" value="MFS_dom"/>
</dbReference>
<evidence type="ECO:0000313" key="7">
    <source>
        <dbReference type="EMBL" id="OAH49703.1"/>
    </source>
</evidence>
<dbReference type="PANTHER" id="PTHR23537:SF1">
    <property type="entry name" value="SUGAR TRANSPORTER"/>
    <property type="match status" value="1"/>
</dbReference>
<dbReference type="GO" id="GO:0022857">
    <property type="term" value="F:transmembrane transporter activity"/>
    <property type="evidence" value="ECO:0007669"/>
    <property type="project" value="InterPro"/>
</dbReference>
<keyword evidence="2 5" id="KW-0812">Transmembrane</keyword>
<dbReference type="GO" id="GO:0005886">
    <property type="term" value="C:plasma membrane"/>
    <property type="evidence" value="ECO:0007669"/>
    <property type="project" value="UniProtKB-SubCell"/>
</dbReference>
<dbReference type="EMBL" id="LSTV01000003">
    <property type="protein sequence ID" value="OAH49703.1"/>
    <property type="molecule type" value="Genomic_DNA"/>
</dbReference>
<dbReference type="AlphaFoldDB" id="A0A177K8K2"/>
<dbReference type="PROSITE" id="PS50850">
    <property type="entry name" value="MFS"/>
    <property type="match status" value="1"/>
</dbReference>
<feature type="transmembrane region" description="Helical" evidence="5">
    <location>
        <begin position="51"/>
        <end position="71"/>
    </location>
</feature>
<comment type="caution">
    <text evidence="7">The sequence shown here is derived from an EMBL/GenBank/DDBJ whole genome shotgun (WGS) entry which is preliminary data.</text>
</comment>
<evidence type="ECO:0000256" key="4">
    <source>
        <dbReference type="ARBA" id="ARBA00023136"/>
    </source>
</evidence>
<name>A0A177K8K2_9MICO</name>
<dbReference type="InterPro" id="IPR010645">
    <property type="entry name" value="MFS_4"/>
</dbReference>
<evidence type="ECO:0000256" key="2">
    <source>
        <dbReference type="ARBA" id="ARBA00022692"/>
    </source>
</evidence>
<dbReference type="OrthoDB" id="2957247at2"/>
<keyword evidence="4 5" id="KW-0472">Membrane</keyword>
<reference evidence="7 8" key="1">
    <citation type="submission" date="2016-02" db="EMBL/GenBank/DDBJ databases">
        <authorList>
            <person name="Wen L."/>
            <person name="He K."/>
            <person name="Yang H."/>
        </authorList>
    </citation>
    <scope>NUCLEOTIDE SEQUENCE [LARGE SCALE GENOMIC DNA]</scope>
    <source>
        <strain evidence="7 8">CD11_3</strain>
    </source>
</reference>
<feature type="transmembrane region" description="Helical" evidence="5">
    <location>
        <begin position="274"/>
        <end position="293"/>
    </location>
</feature>
<feature type="transmembrane region" description="Helical" evidence="5">
    <location>
        <begin position="361"/>
        <end position="379"/>
    </location>
</feature>
<feature type="transmembrane region" description="Helical" evidence="5">
    <location>
        <begin position="169"/>
        <end position="189"/>
    </location>
</feature>
<dbReference type="CDD" id="cd06174">
    <property type="entry name" value="MFS"/>
    <property type="match status" value="1"/>
</dbReference>
<dbReference type="InterPro" id="IPR036259">
    <property type="entry name" value="MFS_trans_sf"/>
</dbReference>
<feature type="transmembrane region" description="Helical" evidence="5">
    <location>
        <begin position="333"/>
        <end position="355"/>
    </location>
</feature>
<feature type="domain" description="Major facilitator superfamily (MFS) profile" evidence="6">
    <location>
        <begin position="13"/>
        <end position="384"/>
    </location>
</feature>
<evidence type="ECO:0000256" key="5">
    <source>
        <dbReference type="SAM" id="Phobius"/>
    </source>
</evidence>
<dbReference type="Proteomes" id="UP000076998">
    <property type="component" value="Unassembled WGS sequence"/>
</dbReference>
<feature type="transmembrane region" description="Helical" evidence="5">
    <location>
        <begin position="299"/>
        <end position="321"/>
    </location>
</feature>
<dbReference type="Gene3D" id="1.20.1250.20">
    <property type="entry name" value="MFS general substrate transporter like domains"/>
    <property type="match status" value="2"/>
</dbReference>
<feature type="transmembrane region" description="Helical" evidence="5">
    <location>
        <begin position="106"/>
        <end position="129"/>
    </location>
</feature>
<protein>
    <submittedName>
        <fullName evidence="7">Arabinose ABC transporter permease</fullName>
    </submittedName>
</protein>
<dbReference type="PANTHER" id="PTHR23537">
    <property type="match status" value="1"/>
</dbReference>
<gene>
    <name evidence="7" type="ORF">AYL44_08895</name>
</gene>
<evidence type="ECO:0000256" key="3">
    <source>
        <dbReference type="ARBA" id="ARBA00022989"/>
    </source>
</evidence>
<proteinExistence type="predicted"/>
<comment type="subcellular location">
    <subcellularLocation>
        <location evidence="1">Cell membrane</location>
        <topology evidence="1">Multi-pass membrane protein</topology>
    </subcellularLocation>
</comment>
<keyword evidence="3 5" id="KW-1133">Transmembrane helix</keyword>
<feature type="transmembrane region" description="Helical" evidence="5">
    <location>
        <begin position="78"/>
        <end position="100"/>
    </location>
</feature>
<organism evidence="7 8">
    <name type="scientific">Microbacterium oleivorans</name>
    <dbReference type="NCBI Taxonomy" id="273677"/>
    <lineage>
        <taxon>Bacteria</taxon>
        <taxon>Bacillati</taxon>
        <taxon>Actinomycetota</taxon>
        <taxon>Actinomycetes</taxon>
        <taxon>Micrococcales</taxon>
        <taxon>Microbacteriaceae</taxon>
        <taxon>Microbacterium</taxon>
    </lineage>
</organism>